<evidence type="ECO:0000256" key="11">
    <source>
        <dbReference type="SAM" id="Phobius"/>
    </source>
</evidence>
<keyword evidence="6" id="KW-0961">Cell wall biogenesis/degradation</keyword>
<dbReference type="InterPro" id="IPR018044">
    <property type="entry name" value="Peptidase_S11"/>
</dbReference>
<sequence>MAGYRQSGMVTTLRGAMRNTPRAITALTAPLLAVSLAVPSTTLAAARPVAREPIGGPRLGERGIVVDVGPGAKAPPKIAAGAYIVADAGTGQVLAAKNPHGRFLPASALKMLTAVALIPKLDPNATVRPTRETCEVEGSKVGMTPKLTYKVSDLFHALLMVSGNDAALALAQAAGGVRAALDSMNAEARRLQANDTLAGSTNGLDVDLGLTVKTQHTSVYDLALIMRQGLKMPQLRAYIGKNHHYWPAPPTKEQRKKGKKIGGYPIYSHIRLLPGQRYEYPGAIGGKNGFTMAAGQTFVGAAERNGRTLIVALLRGENLWPDVTKLLDWGFAYGPRVRPVGVLVEPVDAAAGEPSAAASAAASPHAAPAGSSGGGWLVPAGAAGGAGGAVVLGGGLLLLLRRRRTAAAGPAPARVPVQSGPPPQLGGHVRRVPGGDDPLNPSEGTRR</sequence>
<evidence type="ECO:0000256" key="8">
    <source>
        <dbReference type="PIRSR" id="PIRSR618044-2"/>
    </source>
</evidence>
<feature type="binding site" evidence="8">
    <location>
        <position position="287"/>
    </location>
    <ligand>
        <name>substrate</name>
    </ligand>
</feature>
<keyword evidence="15" id="KW-1185">Reference proteome</keyword>
<evidence type="ECO:0000256" key="12">
    <source>
        <dbReference type="SAM" id="SignalP"/>
    </source>
</evidence>
<dbReference type="PANTHER" id="PTHR21581">
    <property type="entry name" value="D-ALANYL-D-ALANINE CARBOXYPEPTIDASE"/>
    <property type="match status" value="1"/>
</dbReference>
<dbReference type="KEGG" id="tcu:Tcur_4201"/>
<dbReference type="EC" id="3.4.16.4" evidence="14"/>
<keyword evidence="4" id="KW-0133">Cell shape</keyword>
<evidence type="ECO:0000256" key="6">
    <source>
        <dbReference type="ARBA" id="ARBA00023316"/>
    </source>
</evidence>
<keyword evidence="11" id="KW-0472">Membrane</keyword>
<feature type="chain" id="PRO_5038518974" evidence="12">
    <location>
        <begin position="45"/>
        <end position="447"/>
    </location>
</feature>
<feature type="compositionally biased region" description="Low complexity" evidence="10">
    <location>
        <begin position="407"/>
        <end position="417"/>
    </location>
</feature>
<keyword evidence="5" id="KW-0573">Peptidoglycan synthesis</keyword>
<keyword evidence="14" id="KW-0645">Protease</keyword>
<dbReference type="GO" id="GO:0008360">
    <property type="term" value="P:regulation of cell shape"/>
    <property type="evidence" value="ECO:0007669"/>
    <property type="project" value="UniProtKB-KW"/>
</dbReference>
<keyword evidence="11" id="KW-0812">Transmembrane</keyword>
<dbReference type="PANTHER" id="PTHR21581:SF33">
    <property type="entry name" value="D-ALANYL-D-ALANINE CARBOXYPEPTIDASE DACB"/>
    <property type="match status" value="1"/>
</dbReference>
<organism evidence="14 15">
    <name type="scientific">Thermomonospora curvata (strain ATCC 19995 / DSM 43183 / JCM 3096 / KCTC 9072 / NBRC 15933 / NCIMB 10081 / Henssen B9)</name>
    <dbReference type="NCBI Taxonomy" id="471852"/>
    <lineage>
        <taxon>Bacteria</taxon>
        <taxon>Bacillati</taxon>
        <taxon>Actinomycetota</taxon>
        <taxon>Actinomycetes</taxon>
        <taxon>Streptosporangiales</taxon>
        <taxon>Thermomonosporaceae</taxon>
        <taxon>Thermomonospora</taxon>
    </lineage>
</organism>
<evidence type="ECO:0000256" key="10">
    <source>
        <dbReference type="SAM" id="MobiDB-lite"/>
    </source>
</evidence>
<feature type="transmembrane region" description="Helical" evidence="11">
    <location>
        <begin position="376"/>
        <end position="400"/>
    </location>
</feature>
<evidence type="ECO:0000313" key="15">
    <source>
        <dbReference type="Proteomes" id="UP000001918"/>
    </source>
</evidence>
<keyword evidence="14" id="KW-0121">Carboxypeptidase</keyword>
<dbReference type="Gene3D" id="3.40.710.10">
    <property type="entry name" value="DD-peptidase/beta-lactamase superfamily"/>
    <property type="match status" value="1"/>
</dbReference>
<feature type="active site" description="Acyl-ester intermediate" evidence="7">
    <location>
        <position position="107"/>
    </location>
</feature>
<proteinExistence type="inferred from homology"/>
<dbReference type="InterPro" id="IPR001967">
    <property type="entry name" value="Peptidase_S11_N"/>
</dbReference>
<evidence type="ECO:0000256" key="1">
    <source>
        <dbReference type="ARBA" id="ARBA00007164"/>
    </source>
</evidence>
<dbReference type="HOGENOM" id="CLU_027070_3_0_11"/>
<dbReference type="GO" id="GO:0009252">
    <property type="term" value="P:peptidoglycan biosynthetic process"/>
    <property type="evidence" value="ECO:0007669"/>
    <property type="project" value="UniProtKB-KW"/>
</dbReference>
<dbReference type="GO" id="GO:0071555">
    <property type="term" value="P:cell wall organization"/>
    <property type="evidence" value="ECO:0007669"/>
    <property type="project" value="UniProtKB-KW"/>
</dbReference>
<keyword evidence="11" id="KW-1133">Transmembrane helix</keyword>
<name>D1A275_THECD</name>
<comment type="similarity">
    <text evidence="1 9">Belongs to the peptidase S11 family.</text>
</comment>
<evidence type="ECO:0000256" key="5">
    <source>
        <dbReference type="ARBA" id="ARBA00022984"/>
    </source>
</evidence>
<dbReference type="PRINTS" id="PR00725">
    <property type="entry name" value="DADACBPTASE1"/>
</dbReference>
<dbReference type="AlphaFoldDB" id="D1A275"/>
<protein>
    <submittedName>
        <fullName evidence="14">Serine-type D-Ala-D-Ala carboxypeptidase</fullName>
        <ecNumber evidence="14">3.4.16.4</ecNumber>
    </submittedName>
</protein>
<evidence type="ECO:0000256" key="9">
    <source>
        <dbReference type="RuleBase" id="RU004016"/>
    </source>
</evidence>
<dbReference type="STRING" id="471852.Tcur_4201"/>
<reference evidence="14 15" key="1">
    <citation type="journal article" date="2011" name="Stand. Genomic Sci.">
        <title>Complete genome sequence of Thermomonospora curvata type strain (B9).</title>
        <authorList>
            <person name="Chertkov O."/>
            <person name="Sikorski J."/>
            <person name="Nolan M."/>
            <person name="Lapidus A."/>
            <person name="Lucas S."/>
            <person name="Del Rio T.G."/>
            <person name="Tice H."/>
            <person name="Cheng J.F."/>
            <person name="Goodwin L."/>
            <person name="Pitluck S."/>
            <person name="Liolios K."/>
            <person name="Ivanova N."/>
            <person name="Mavromatis K."/>
            <person name="Mikhailova N."/>
            <person name="Ovchinnikova G."/>
            <person name="Pati A."/>
            <person name="Chen A."/>
            <person name="Palaniappan K."/>
            <person name="Djao O.D."/>
            <person name="Land M."/>
            <person name="Hauser L."/>
            <person name="Chang Y.J."/>
            <person name="Jeffries C.D."/>
            <person name="Brettin T."/>
            <person name="Han C."/>
            <person name="Detter J.C."/>
            <person name="Rohde M."/>
            <person name="Goker M."/>
            <person name="Woyke T."/>
            <person name="Bristow J."/>
            <person name="Eisen J.A."/>
            <person name="Markowitz V."/>
            <person name="Hugenholtz P."/>
            <person name="Klenk H.P."/>
            <person name="Kyrpides N.C."/>
        </authorList>
    </citation>
    <scope>NUCLEOTIDE SEQUENCE [LARGE SCALE GENOMIC DNA]</scope>
    <source>
        <strain evidence="15">ATCC 19995 / DSM 43183 / JCM 3096 / KCTC 9072 / NBRC 15933 / NCIMB 10081 / Henssen B9</strain>
    </source>
</reference>
<dbReference type="GO" id="GO:0006508">
    <property type="term" value="P:proteolysis"/>
    <property type="evidence" value="ECO:0007669"/>
    <property type="project" value="InterPro"/>
</dbReference>
<gene>
    <name evidence="14" type="ordered locus">Tcur_4201</name>
</gene>
<feature type="signal peptide" evidence="12">
    <location>
        <begin position="1"/>
        <end position="44"/>
    </location>
</feature>
<dbReference type="Proteomes" id="UP000001918">
    <property type="component" value="Chromosome"/>
</dbReference>
<feature type="active site" description="Proton acceptor" evidence="7">
    <location>
        <position position="110"/>
    </location>
</feature>
<feature type="active site" evidence="7">
    <location>
        <position position="162"/>
    </location>
</feature>
<evidence type="ECO:0000256" key="3">
    <source>
        <dbReference type="ARBA" id="ARBA00022801"/>
    </source>
</evidence>
<dbReference type="Pfam" id="PF00768">
    <property type="entry name" value="Peptidase_S11"/>
    <property type="match status" value="1"/>
</dbReference>
<evidence type="ECO:0000256" key="2">
    <source>
        <dbReference type="ARBA" id="ARBA00022729"/>
    </source>
</evidence>
<keyword evidence="2 12" id="KW-0732">Signal</keyword>
<dbReference type="EMBL" id="CP001738">
    <property type="protein sequence ID" value="ACY99728.1"/>
    <property type="molecule type" value="Genomic_DNA"/>
</dbReference>
<evidence type="ECO:0000313" key="14">
    <source>
        <dbReference type="EMBL" id="ACY99728.1"/>
    </source>
</evidence>
<evidence type="ECO:0000259" key="13">
    <source>
        <dbReference type="Pfam" id="PF00768"/>
    </source>
</evidence>
<evidence type="ECO:0000256" key="4">
    <source>
        <dbReference type="ARBA" id="ARBA00022960"/>
    </source>
</evidence>
<keyword evidence="3 14" id="KW-0378">Hydrolase</keyword>
<dbReference type="GO" id="GO:0009002">
    <property type="term" value="F:serine-type D-Ala-D-Ala carboxypeptidase activity"/>
    <property type="evidence" value="ECO:0007669"/>
    <property type="project" value="UniProtKB-EC"/>
</dbReference>
<dbReference type="eggNOG" id="COG1686">
    <property type="taxonomic scope" value="Bacteria"/>
</dbReference>
<evidence type="ECO:0000256" key="7">
    <source>
        <dbReference type="PIRSR" id="PIRSR618044-1"/>
    </source>
</evidence>
<feature type="domain" description="Peptidase S11 D-alanyl-D-alanine carboxypeptidase A N-terminal" evidence="13">
    <location>
        <begin position="73"/>
        <end position="314"/>
    </location>
</feature>
<dbReference type="SUPFAM" id="SSF56601">
    <property type="entry name" value="beta-lactamase/transpeptidase-like"/>
    <property type="match status" value="1"/>
</dbReference>
<accession>D1A275</accession>
<dbReference type="InterPro" id="IPR012338">
    <property type="entry name" value="Beta-lactam/transpept-like"/>
</dbReference>
<feature type="region of interest" description="Disordered" evidence="10">
    <location>
        <begin position="407"/>
        <end position="447"/>
    </location>
</feature>